<feature type="compositionally biased region" description="Low complexity" evidence="17">
    <location>
        <begin position="19"/>
        <end position="47"/>
    </location>
</feature>
<dbReference type="AlphaFoldDB" id="A0A0K2U403"/>
<evidence type="ECO:0000256" key="12">
    <source>
        <dbReference type="ARBA" id="ARBA00023288"/>
    </source>
</evidence>
<keyword evidence="8" id="KW-0106">Calcium</keyword>
<dbReference type="Pfam" id="PF13516">
    <property type="entry name" value="LRR_6"/>
    <property type="match status" value="1"/>
</dbReference>
<keyword evidence="11" id="KW-0472">Membrane</keyword>
<evidence type="ECO:0000256" key="11">
    <source>
        <dbReference type="ARBA" id="ARBA00023136"/>
    </source>
</evidence>
<keyword evidence="4" id="KW-0597">Phosphoprotein</keyword>
<evidence type="ECO:0000256" key="3">
    <source>
        <dbReference type="ARBA" id="ARBA00022499"/>
    </source>
</evidence>
<dbReference type="OrthoDB" id="550575at2759"/>
<dbReference type="SMART" id="SM00367">
    <property type="entry name" value="LRR_CC"/>
    <property type="match status" value="11"/>
</dbReference>
<keyword evidence="3" id="KW-1017">Isopeptide bond</keyword>
<evidence type="ECO:0000256" key="5">
    <source>
        <dbReference type="ARBA" id="ARBA00022614"/>
    </source>
</evidence>
<dbReference type="Gene3D" id="1.20.1280.50">
    <property type="match status" value="1"/>
</dbReference>
<dbReference type="GO" id="GO:1990756">
    <property type="term" value="F:ubiquitin-like ligase-substrate adaptor activity"/>
    <property type="evidence" value="ECO:0007669"/>
    <property type="project" value="UniProtKB-ARBA"/>
</dbReference>
<dbReference type="InterPro" id="IPR057207">
    <property type="entry name" value="FBXL15_LRR"/>
</dbReference>
<evidence type="ECO:0000256" key="6">
    <source>
        <dbReference type="ARBA" id="ARBA00022737"/>
    </source>
</evidence>
<feature type="domain" description="F-box" evidence="18">
    <location>
        <begin position="76"/>
        <end position="122"/>
    </location>
</feature>
<evidence type="ECO:0000256" key="1">
    <source>
        <dbReference type="ARBA" id="ARBA00004635"/>
    </source>
</evidence>
<evidence type="ECO:0000256" key="14">
    <source>
        <dbReference type="ARBA" id="ARBA00065449"/>
    </source>
</evidence>
<dbReference type="PANTHER" id="PTHR13382:SF69">
    <property type="entry name" value="FI18408P1"/>
    <property type="match status" value="1"/>
</dbReference>
<dbReference type="CDD" id="cd22115">
    <property type="entry name" value="F-box_FBXL2-like"/>
    <property type="match status" value="1"/>
</dbReference>
<sequence length="491" mass="54237">MTRYGRETNGHSSSRRKSSGSIKPSGIPSTNNGFTNSHHNNNNPHTSDVYQVSRNGSTANSWSKLGNRVFGEGDESLINRKLPKELLLRIFSHLDVVSLCRCAQVSKSWNVLALDGSNWQRVDLFEFQIDIEGVVVENIARRCGGFLRELSLRGCQAVGDNALATFSQHCNNIESLNLKYCKKITDRTAQSLSLYCHKLQYLDLSSCSAISDLSLTALSQGCNNIYHLDISWCDLVTAKGLKALSDGCRKLQHFISKGCLHISDEALIHLARNCKLLQTVNIQGCRNVQDDGVILLAENCPDLRYLCVSNCGHLTDSTLLALASNCPQLSKLECAAVSQLTDTGFQALAKNCHLLERLDLEECVLITDATLSVLSAYCPRMESVSLSHCELITDEGIRQLGLSPCSSEHLTVLELDNLPLITDTSLDHLVSCHNMQRIELYDCQLITRAGIRRLRNHLPNIKVHAYFAPATPPPSAGGPRQRYCRLSHCGS</sequence>
<dbReference type="EMBL" id="HACA01015316">
    <property type="protein sequence ID" value="CDW32677.1"/>
    <property type="molecule type" value="Transcribed_RNA"/>
</dbReference>
<dbReference type="Pfam" id="PF12937">
    <property type="entry name" value="F-box-like"/>
    <property type="match status" value="1"/>
</dbReference>
<reference evidence="19" key="1">
    <citation type="submission" date="2014-05" db="EMBL/GenBank/DDBJ databases">
        <authorList>
            <person name="Chronopoulou M."/>
        </authorList>
    </citation>
    <scope>NUCLEOTIDE SEQUENCE</scope>
    <source>
        <tissue evidence="19">Whole organism</tissue>
    </source>
</reference>
<keyword evidence="13" id="KW-0636">Prenylation</keyword>
<dbReference type="InterPro" id="IPR001810">
    <property type="entry name" value="F-box_dom"/>
</dbReference>
<evidence type="ECO:0000256" key="7">
    <source>
        <dbReference type="ARBA" id="ARBA00022786"/>
    </source>
</evidence>
<dbReference type="SMART" id="SM00256">
    <property type="entry name" value="FBOX"/>
    <property type="match status" value="1"/>
</dbReference>
<name>A0A0K2U403_LEPSM</name>
<dbReference type="PANTHER" id="PTHR13382">
    <property type="entry name" value="MITOCHONDRIAL ATP SYNTHASE COUPLING FACTOR B"/>
    <property type="match status" value="1"/>
</dbReference>
<keyword evidence="10" id="KW-0112">Calmodulin-binding</keyword>
<evidence type="ECO:0000256" key="2">
    <source>
        <dbReference type="ARBA" id="ARBA00004906"/>
    </source>
</evidence>
<comment type="subcellular location">
    <subcellularLocation>
        <location evidence="1">Membrane</location>
        <topology evidence="1">Lipid-anchor</topology>
    </subcellularLocation>
</comment>
<evidence type="ECO:0000256" key="16">
    <source>
        <dbReference type="ARBA" id="ARBA00077972"/>
    </source>
</evidence>
<dbReference type="GO" id="GO:0016567">
    <property type="term" value="P:protein ubiquitination"/>
    <property type="evidence" value="ECO:0007669"/>
    <property type="project" value="UniProtKB-ARBA"/>
</dbReference>
<dbReference type="FunFam" id="1.20.1280.50:FF:000013">
    <property type="entry name" value="F-box/LRR-repeat protein 20 isoform X1"/>
    <property type="match status" value="1"/>
</dbReference>
<dbReference type="Gene3D" id="3.80.10.10">
    <property type="entry name" value="Ribonuclease Inhibitor"/>
    <property type="match status" value="2"/>
</dbReference>
<evidence type="ECO:0000256" key="10">
    <source>
        <dbReference type="ARBA" id="ARBA00022860"/>
    </source>
</evidence>
<dbReference type="FunFam" id="3.80.10.10:FF:000042">
    <property type="entry name" value="F-box/LRR-repeat protein 20 isoform 2"/>
    <property type="match status" value="1"/>
</dbReference>
<protein>
    <recommendedName>
        <fullName evidence="15">F-box/LRR-repeat protein 2</fullName>
    </recommendedName>
    <alternativeName>
        <fullName evidence="16">F-box and leucine-rich repeat protein 2</fullName>
    </alternativeName>
</protein>
<dbReference type="InterPro" id="IPR001611">
    <property type="entry name" value="Leu-rich_rpt"/>
</dbReference>
<dbReference type="GO" id="GO:0005516">
    <property type="term" value="F:calmodulin binding"/>
    <property type="evidence" value="ECO:0007669"/>
    <property type="project" value="UniProtKB-KW"/>
</dbReference>
<evidence type="ECO:0000256" key="13">
    <source>
        <dbReference type="ARBA" id="ARBA00023289"/>
    </source>
</evidence>
<keyword evidence="7" id="KW-0833">Ubl conjugation pathway</keyword>
<organism evidence="19">
    <name type="scientific">Lepeophtheirus salmonis</name>
    <name type="common">Salmon louse</name>
    <name type="synonym">Caligus salmonis</name>
    <dbReference type="NCBI Taxonomy" id="72036"/>
    <lineage>
        <taxon>Eukaryota</taxon>
        <taxon>Metazoa</taxon>
        <taxon>Ecdysozoa</taxon>
        <taxon>Arthropoda</taxon>
        <taxon>Crustacea</taxon>
        <taxon>Multicrustacea</taxon>
        <taxon>Hexanauplia</taxon>
        <taxon>Copepoda</taxon>
        <taxon>Siphonostomatoida</taxon>
        <taxon>Caligidae</taxon>
        <taxon>Lepeophtheirus</taxon>
    </lineage>
</organism>
<evidence type="ECO:0000259" key="18">
    <source>
        <dbReference type="PROSITE" id="PS50181"/>
    </source>
</evidence>
<dbReference type="InterPro" id="IPR050648">
    <property type="entry name" value="F-box_LRR-repeat"/>
</dbReference>
<dbReference type="Pfam" id="PF25372">
    <property type="entry name" value="DUF7885"/>
    <property type="match status" value="1"/>
</dbReference>
<comment type="subunit">
    <text evidence="14">Part of the SCF (SKP1-CUL1-F-box) E3 ubiquitin-protein ligase complex SCF(FBXL2) composed of CUL1, SKP1, RBX1 and FBXL2. Interacts with calmodulin; may antagonize substrate ubiquitination by SCF(FBXL2). May interact with PIK3R1. Interacts with PTPN13.</text>
</comment>
<evidence type="ECO:0000256" key="4">
    <source>
        <dbReference type="ARBA" id="ARBA00022553"/>
    </source>
</evidence>
<dbReference type="InterPro" id="IPR032675">
    <property type="entry name" value="LRR_dom_sf"/>
</dbReference>
<evidence type="ECO:0000256" key="8">
    <source>
        <dbReference type="ARBA" id="ARBA00022837"/>
    </source>
</evidence>
<dbReference type="SUPFAM" id="SSF52047">
    <property type="entry name" value="RNI-like"/>
    <property type="match status" value="1"/>
</dbReference>
<keyword evidence="9" id="KW-0832">Ubl conjugation</keyword>
<proteinExistence type="predicted"/>
<keyword evidence="5" id="KW-0433">Leucine-rich repeat</keyword>
<comment type="pathway">
    <text evidence="2">Protein modification; protein ubiquitination.</text>
</comment>
<evidence type="ECO:0000313" key="19">
    <source>
        <dbReference type="EMBL" id="CDW32677.1"/>
    </source>
</evidence>
<dbReference type="FunFam" id="3.80.10.10:FF:000060">
    <property type="entry name" value="F-box/LRR-repeat protein 20 isoform 2"/>
    <property type="match status" value="1"/>
</dbReference>
<evidence type="ECO:0000256" key="9">
    <source>
        <dbReference type="ARBA" id="ARBA00022843"/>
    </source>
</evidence>
<dbReference type="GO" id="GO:0031347">
    <property type="term" value="P:regulation of defense response"/>
    <property type="evidence" value="ECO:0007669"/>
    <property type="project" value="UniProtKB-ARBA"/>
</dbReference>
<evidence type="ECO:0000256" key="17">
    <source>
        <dbReference type="SAM" id="MobiDB-lite"/>
    </source>
</evidence>
<dbReference type="PROSITE" id="PS50181">
    <property type="entry name" value="FBOX"/>
    <property type="match status" value="1"/>
</dbReference>
<evidence type="ECO:0000256" key="15">
    <source>
        <dbReference type="ARBA" id="ARBA00070275"/>
    </source>
</evidence>
<dbReference type="GO" id="GO:0016020">
    <property type="term" value="C:membrane"/>
    <property type="evidence" value="ECO:0007669"/>
    <property type="project" value="UniProtKB-SubCell"/>
</dbReference>
<feature type="region of interest" description="Disordered" evidence="17">
    <location>
        <begin position="1"/>
        <end position="53"/>
    </location>
</feature>
<dbReference type="GO" id="GO:0031146">
    <property type="term" value="P:SCF-dependent proteasomal ubiquitin-dependent protein catabolic process"/>
    <property type="evidence" value="ECO:0007669"/>
    <property type="project" value="UniProtKB-ARBA"/>
</dbReference>
<dbReference type="InterPro" id="IPR006553">
    <property type="entry name" value="Leu-rich_rpt_Cys-con_subtyp"/>
</dbReference>
<dbReference type="GO" id="GO:0005737">
    <property type="term" value="C:cytoplasm"/>
    <property type="evidence" value="ECO:0007669"/>
    <property type="project" value="TreeGrafter"/>
</dbReference>
<keyword evidence="6" id="KW-0677">Repeat</keyword>
<accession>A0A0K2U403</accession>
<keyword evidence="12" id="KW-0449">Lipoprotein</keyword>